<gene>
    <name evidence="1" type="ORF">EV211_12334</name>
</gene>
<dbReference type="EMBL" id="SNXO01000023">
    <property type="protein sequence ID" value="TDP53719.1"/>
    <property type="molecule type" value="Genomic_DNA"/>
</dbReference>
<name>A0A4R6Q1S9_9FIRM</name>
<protein>
    <submittedName>
        <fullName evidence="1">Type II restriction enzyme</fullName>
    </submittedName>
</protein>
<dbReference type="OrthoDB" id="1551452at2"/>
<organism evidence="1 2">
    <name type="scientific">Aminicella lysinilytica</name>
    <dbReference type="NCBI Taxonomy" id="433323"/>
    <lineage>
        <taxon>Bacteria</taxon>
        <taxon>Bacillati</taxon>
        <taxon>Bacillota</taxon>
        <taxon>Clostridia</taxon>
        <taxon>Peptostreptococcales</taxon>
        <taxon>Anaerovoracaceae</taxon>
        <taxon>Aminicella</taxon>
    </lineage>
</organism>
<comment type="caution">
    <text evidence="1">The sequence shown here is derived from an EMBL/GenBank/DDBJ whole genome shotgun (WGS) entry which is preliminary data.</text>
</comment>
<dbReference type="AlphaFoldDB" id="A0A4R6Q1S9"/>
<dbReference type="Proteomes" id="UP000295500">
    <property type="component" value="Unassembled WGS sequence"/>
</dbReference>
<evidence type="ECO:0000313" key="1">
    <source>
        <dbReference type="EMBL" id="TDP53719.1"/>
    </source>
</evidence>
<keyword evidence="2" id="KW-1185">Reference proteome</keyword>
<dbReference type="InterPro" id="IPR019062">
    <property type="entry name" value="Restrct_endonuc_II_HpaII"/>
</dbReference>
<evidence type="ECO:0000313" key="2">
    <source>
        <dbReference type="Proteomes" id="UP000295500"/>
    </source>
</evidence>
<sequence>MIIGSKNKGDWSELYVLLYLLGTRKLYAADESLERLATFCFPINKVIRDDTPESHVDFVLEGIDTVKIYLNSELSRTMSSEEFKSEATSLYNDILSGSGSFDIPHAEEFLNDIKLERLAAPSTDITDISMEVHDTNTGIDQVMGFSVKSYIGGAPTLLNASGATNFSYEVTGLSDEQMTEINSIDTRTKIMDRIAAIINYGGTIKYYKTINDVFAGNLMMIDSRMQEMISEILLYSYKENELDCKVIIEEMEASNPMGFPRQGIYAHNFKQFLCAKALGMDPSIEWSGEDDANGGYIVAKSNGEVLAYHLYNRDKFKQYLYENTKMERGSTKRHNYATLYKADGRMFINLNLQIRFK</sequence>
<dbReference type="Pfam" id="PF09561">
    <property type="entry name" value="RE_HpaII"/>
    <property type="match status" value="1"/>
</dbReference>
<accession>A0A4R6Q1S9</accession>
<dbReference type="RefSeq" id="WP_133528718.1">
    <property type="nucleotide sequence ID" value="NZ_SNXO01000023.1"/>
</dbReference>
<proteinExistence type="predicted"/>
<reference evidence="1 2" key="1">
    <citation type="submission" date="2019-03" db="EMBL/GenBank/DDBJ databases">
        <title>Genomic Encyclopedia of Type Strains, Phase IV (KMG-IV): sequencing the most valuable type-strain genomes for metagenomic binning, comparative biology and taxonomic classification.</title>
        <authorList>
            <person name="Goeker M."/>
        </authorList>
    </citation>
    <scope>NUCLEOTIDE SEQUENCE [LARGE SCALE GENOMIC DNA]</scope>
    <source>
        <strain evidence="1 2">DSM 28287</strain>
    </source>
</reference>